<dbReference type="SMART" id="SM00409">
    <property type="entry name" value="IG"/>
    <property type="match status" value="1"/>
</dbReference>
<protein>
    <recommendedName>
        <fullName evidence="6">Immunoglobulin domain-containing protein</fullName>
    </recommendedName>
</protein>
<dbReference type="Gene3D" id="2.60.40.10">
    <property type="entry name" value="Immunoglobulins"/>
    <property type="match status" value="1"/>
</dbReference>
<evidence type="ECO:0000313" key="7">
    <source>
        <dbReference type="EMBL" id="KAJ1133299.1"/>
    </source>
</evidence>
<feature type="chain" id="PRO_5043731401" description="Immunoglobulin domain-containing protein" evidence="5">
    <location>
        <begin position="23"/>
        <end position="133"/>
    </location>
</feature>
<dbReference type="InterPro" id="IPR013783">
    <property type="entry name" value="Ig-like_fold"/>
</dbReference>
<evidence type="ECO:0000313" key="8">
    <source>
        <dbReference type="Proteomes" id="UP001066276"/>
    </source>
</evidence>
<feature type="domain" description="Immunoglobulin" evidence="6">
    <location>
        <begin position="31"/>
        <end position="132"/>
    </location>
</feature>
<dbReference type="InterPro" id="IPR036179">
    <property type="entry name" value="Ig-like_dom_sf"/>
</dbReference>
<evidence type="ECO:0000256" key="3">
    <source>
        <dbReference type="ARBA" id="ARBA00023319"/>
    </source>
</evidence>
<keyword evidence="1 5" id="KW-0732">Signal</keyword>
<dbReference type="AlphaFoldDB" id="A0AAV7Q1B2"/>
<evidence type="ECO:0000256" key="1">
    <source>
        <dbReference type="ARBA" id="ARBA00022729"/>
    </source>
</evidence>
<reference evidence="7" key="1">
    <citation type="journal article" date="2022" name="bioRxiv">
        <title>Sequencing and chromosome-scale assembly of the giantPleurodeles waltlgenome.</title>
        <authorList>
            <person name="Brown T."/>
            <person name="Elewa A."/>
            <person name="Iarovenko S."/>
            <person name="Subramanian E."/>
            <person name="Araus A.J."/>
            <person name="Petzold A."/>
            <person name="Susuki M."/>
            <person name="Suzuki K.-i.T."/>
            <person name="Hayashi T."/>
            <person name="Toyoda A."/>
            <person name="Oliveira C."/>
            <person name="Osipova E."/>
            <person name="Leigh N.D."/>
            <person name="Simon A."/>
            <person name="Yun M.H."/>
        </authorList>
    </citation>
    <scope>NUCLEOTIDE SEQUENCE</scope>
    <source>
        <strain evidence="7">20211129_DDA</strain>
        <tissue evidence="7">Liver</tissue>
    </source>
</reference>
<dbReference type="InterPro" id="IPR050831">
    <property type="entry name" value="CEA_cell_adhesion"/>
</dbReference>
<dbReference type="PANTHER" id="PTHR44427">
    <property type="entry name" value="CARCINOEMBRYONIC ANTIGEN-RELATED CELL ADHESION MOLECULE 19"/>
    <property type="match status" value="1"/>
</dbReference>
<organism evidence="7 8">
    <name type="scientific">Pleurodeles waltl</name>
    <name type="common">Iberian ribbed newt</name>
    <dbReference type="NCBI Taxonomy" id="8319"/>
    <lineage>
        <taxon>Eukaryota</taxon>
        <taxon>Metazoa</taxon>
        <taxon>Chordata</taxon>
        <taxon>Craniata</taxon>
        <taxon>Vertebrata</taxon>
        <taxon>Euteleostomi</taxon>
        <taxon>Amphibia</taxon>
        <taxon>Batrachia</taxon>
        <taxon>Caudata</taxon>
        <taxon>Salamandroidea</taxon>
        <taxon>Salamandridae</taxon>
        <taxon>Pleurodelinae</taxon>
        <taxon>Pleurodeles</taxon>
    </lineage>
</organism>
<dbReference type="InterPro" id="IPR003599">
    <property type="entry name" value="Ig_sub"/>
</dbReference>
<dbReference type="InterPro" id="IPR013106">
    <property type="entry name" value="Ig_V-set"/>
</dbReference>
<evidence type="ECO:0000256" key="5">
    <source>
        <dbReference type="SAM" id="SignalP"/>
    </source>
</evidence>
<dbReference type="Pfam" id="PF07686">
    <property type="entry name" value="V-set"/>
    <property type="match status" value="1"/>
</dbReference>
<evidence type="ECO:0000259" key="6">
    <source>
        <dbReference type="SMART" id="SM00409"/>
    </source>
</evidence>
<dbReference type="EMBL" id="JANPWB010000011">
    <property type="protein sequence ID" value="KAJ1133299.1"/>
    <property type="molecule type" value="Genomic_DNA"/>
</dbReference>
<keyword evidence="3" id="KW-0393">Immunoglobulin domain</keyword>
<evidence type="ECO:0000256" key="2">
    <source>
        <dbReference type="ARBA" id="ARBA00023180"/>
    </source>
</evidence>
<sequence length="133" mass="14162">MPPGGAARLLGAAAFLIFGVNASTPLISIKLIPESPMVGGQVVLTPSYNGTMYNVYWYRAAGHALYEQNSILAYNPEFNLTHFGNNFSGRETTYDDGSLKITNLTFGDAGSYTVEITTASDSVQATVQLTVSA</sequence>
<evidence type="ECO:0000256" key="4">
    <source>
        <dbReference type="ARBA" id="ARBA00038222"/>
    </source>
</evidence>
<dbReference type="PANTHER" id="PTHR44427:SF1">
    <property type="entry name" value="CARCINOEMBRYONIC ANTIGEN-RELATED CELL ADHESION MOLECULE 1"/>
    <property type="match status" value="1"/>
</dbReference>
<dbReference type="SUPFAM" id="SSF48726">
    <property type="entry name" value="Immunoglobulin"/>
    <property type="match status" value="1"/>
</dbReference>
<proteinExistence type="inferred from homology"/>
<gene>
    <name evidence="7" type="ORF">NDU88_011595</name>
</gene>
<keyword evidence="2" id="KW-0325">Glycoprotein</keyword>
<dbReference type="Proteomes" id="UP001066276">
    <property type="component" value="Chromosome 7"/>
</dbReference>
<comment type="similarity">
    <text evidence="4">Belongs to the immunoglobulin superfamily. CEA family.</text>
</comment>
<comment type="caution">
    <text evidence="7">The sequence shown here is derived from an EMBL/GenBank/DDBJ whole genome shotgun (WGS) entry which is preliminary data.</text>
</comment>
<name>A0AAV7Q1B2_PLEWA</name>
<accession>A0AAV7Q1B2</accession>
<keyword evidence="8" id="KW-1185">Reference proteome</keyword>
<feature type="signal peptide" evidence="5">
    <location>
        <begin position="1"/>
        <end position="22"/>
    </location>
</feature>